<evidence type="ECO:0008006" key="6">
    <source>
        <dbReference type="Google" id="ProtNLM"/>
    </source>
</evidence>
<accession>A0A8H6SCI5</accession>
<evidence type="ECO:0000313" key="4">
    <source>
        <dbReference type="EMBL" id="KAF7296938.1"/>
    </source>
</evidence>
<dbReference type="EMBL" id="JACAZF010000008">
    <property type="protein sequence ID" value="KAF7296935.1"/>
    <property type="molecule type" value="Genomic_DNA"/>
</dbReference>
<organism evidence="4 5">
    <name type="scientific">Mycena indigotica</name>
    <dbReference type="NCBI Taxonomy" id="2126181"/>
    <lineage>
        <taxon>Eukaryota</taxon>
        <taxon>Fungi</taxon>
        <taxon>Dikarya</taxon>
        <taxon>Basidiomycota</taxon>
        <taxon>Agaricomycotina</taxon>
        <taxon>Agaricomycetes</taxon>
        <taxon>Agaricomycetidae</taxon>
        <taxon>Agaricales</taxon>
        <taxon>Marasmiineae</taxon>
        <taxon>Mycenaceae</taxon>
        <taxon>Mycena</taxon>
    </lineage>
</organism>
<gene>
    <name evidence="3" type="ORF">MIND_00925300</name>
    <name evidence="4" type="ORF">MIND_00925600</name>
</gene>
<sequence>MVGSATLALLFSALHLASGNPVSRQSNSPKAVYAHFMVGIVENFSLSDWITEMTTAKSIGIDGFALNCAPPRVDSYTPKQLANAYNAAQQIPGGFTVFPSFDFAYWSSGDLSTILEVLRNYSSLPSQALYNGRPIVSTFVGDTFDWNSVRGTANVFAIPNIQDPGQILSTNTFDGAFSWYGWPEEVGNTPVAGPMTTKFDLRFINNFAQAGKGQIYMMPVSPWFSTHFPSKNWIFDGDTLITDRWPQVLSLQPPLVEIITWNDFGESHYISDSEPTHSDDGSSAWATGYPHAGWRIIMKAYIAAYKSGASDAVITDEQVVYWYRGFPKNTPCSGDTLGVPNGVNFFSDSIFITTLLKSPATLTVTSGSFAPVTINVPAGVTTSSVNMGIGSQKFSISRNGVQVASGTGGLDVKNTCTGVYNYNAYVGNFAVGPGGGGTGSSSSSASATKSSSASSSTSASRSSSASSSVVTSPPSSSSSRSSATSSATCGAGCTITASSQIFPTNCLQPGCVWAGPAGQGVPDHCDTGGRPCPTN</sequence>
<dbReference type="Pfam" id="PF03659">
    <property type="entry name" value="Glyco_hydro_71"/>
    <property type="match status" value="1"/>
</dbReference>
<evidence type="ECO:0000256" key="1">
    <source>
        <dbReference type="SAM" id="MobiDB-lite"/>
    </source>
</evidence>
<evidence type="ECO:0000313" key="5">
    <source>
        <dbReference type="Proteomes" id="UP000636479"/>
    </source>
</evidence>
<keyword evidence="2" id="KW-0732">Signal</keyword>
<dbReference type="InterPro" id="IPR005197">
    <property type="entry name" value="Glyco_hydro_71"/>
</dbReference>
<keyword evidence="5" id="KW-1185">Reference proteome</keyword>
<name>A0A8H6SCI5_9AGAR</name>
<dbReference type="EMBL" id="JACAZF010000008">
    <property type="protein sequence ID" value="KAF7296938.1"/>
    <property type="molecule type" value="Genomic_DNA"/>
</dbReference>
<dbReference type="CDD" id="cd11577">
    <property type="entry name" value="GH71"/>
    <property type="match status" value="1"/>
</dbReference>
<proteinExistence type="predicted"/>
<dbReference type="Proteomes" id="UP000636479">
    <property type="component" value="Unassembled WGS sequence"/>
</dbReference>
<feature type="chain" id="PRO_5036266800" description="Glycoside hydrolase family 71 protein" evidence="2">
    <location>
        <begin position="20"/>
        <end position="535"/>
    </location>
</feature>
<reference evidence="4" key="1">
    <citation type="submission" date="2020-05" db="EMBL/GenBank/DDBJ databases">
        <title>Mycena genomes resolve the evolution of fungal bioluminescence.</title>
        <authorList>
            <person name="Tsai I.J."/>
        </authorList>
    </citation>
    <scope>NUCLEOTIDE SEQUENCE</scope>
    <source>
        <strain evidence="4">171206Taipei</strain>
    </source>
</reference>
<evidence type="ECO:0000256" key="2">
    <source>
        <dbReference type="SAM" id="SignalP"/>
    </source>
</evidence>
<dbReference type="GO" id="GO:0051118">
    <property type="term" value="F:glucan endo-1,3-alpha-glucosidase activity"/>
    <property type="evidence" value="ECO:0007669"/>
    <property type="project" value="InterPro"/>
</dbReference>
<feature type="region of interest" description="Disordered" evidence="1">
    <location>
        <begin position="436"/>
        <end position="485"/>
    </location>
</feature>
<dbReference type="GeneID" id="59348398"/>
<dbReference type="AlphaFoldDB" id="A0A8H6SCI5"/>
<feature type="signal peptide" evidence="2">
    <location>
        <begin position="1"/>
        <end position="19"/>
    </location>
</feature>
<dbReference type="OrthoDB" id="3257981at2759"/>
<dbReference type="Gene3D" id="3.20.20.80">
    <property type="entry name" value="Glycosidases"/>
    <property type="match status" value="1"/>
</dbReference>
<protein>
    <recommendedName>
        <fullName evidence="6">Glycoside hydrolase family 71 protein</fullName>
    </recommendedName>
</protein>
<feature type="compositionally biased region" description="Low complexity" evidence="1">
    <location>
        <begin position="440"/>
        <end position="485"/>
    </location>
</feature>
<comment type="caution">
    <text evidence="4">The sequence shown here is derived from an EMBL/GenBank/DDBJ whole genome shotgun (WGS) entry which is preliminary data.</text>
</comment>
<dbReference type="RefSeq" id="XP_037217294.1">
    <property type="nucleotide sequence ID" value="XM_037365882.1"/>
</dbReference>
<evidence type="ECO:0000313" key="3">
    <source>
        <dbReference type="EMBL" id="KAF7296935.1"/>
    </source>
</evidence>